<protein>
    <submittedName>
        <fullName evidence="2">Uncharacterized protein</fullName>
    </submittedName>
</protein>
<gene>
    <name evidence="2" type="ORF">CVAR292_02051</name>
</gene>
<proteinExistence type="predicted"/>
<dbReference type="AlphaFoldDB" id="A0A0X2NMK2"/>
<dbReference type="EMBL" id="FAUH01000014">
    <property type="protein sequence ID" value="CUU66704.1"/>
    <property type="molecule type" value="Genomic_DNA"/>
</dbReference>
<keyword evidence="1" id="KW-0472">Membrane</keyword>
<organism evidence="2 3">
    <name type="scientific">Corynebacterium variabile</name>
    <dbReference type="NCBI Taxonomy" id="1727"/>
    <lineage>
        <taxon>Bacteria</taxon>
        <taxon>Bacillati</taxon>
        <taxon>Actinomycetota</taxon>
        <taxon>Actinomycetes</taxon>
        <taxon>Mycobacteriales</taxon>
        <taxon>Corynebacteriaceae</taxon>
        <taxon>Corynebacterium</taxon>
    </lineage>
</organism>
<evidence type="ECO:0000313" key="2">
    <source>
        <dbReference type="EMBL" id="CUU66704.1"/>
    </source>
</evidence>
<dbReference type="Proteomes" id="UP000182498">
    <property type="component" value="Unassembled WGS sequence"/>
</dbReference>
<keyword evidence="1" id="KW-0812">Transmembrane</keyword>
<reference evidence="3" key="1">
    <citation type="submission" date="2015-11" db="EMBL/GenBank/DDBJ databases">
        <authorList>
            <person name="Dugat-Bony E."/>
        </authorList>
    </citation>
    <scope>NUCLEOTIDE SEQUENCE [LARGE SCALE GENOMIC DNA]</scope>
    <source>
        <strain evidence="3">Mu292</strain>
    </source>
</reference>
<sequence length="98" mass="11120">MTADERIRLVQVIVAALAILGALLAVGQKLRSDNRAEWYRRYAQATEWSLREEFEAKAIGWLDLTELGDSALITHTEVPLVRALALDRVKRRKRTSST</sequence>
<keyword evidence="3" id="KW-1185">Reference proteome</keyword>
<name>A0A0X2NMK2_9CORY</name>
<evidence type="ECO:0000313" key="3">
    <source>
        <dbReference type="Proteomes" id="UP000182498"/>
    </source>
</evidence>
<accession>A0A0X2NMK2</accession>
<feature type="transmembrane region" description="Helical" evidence="1">
    <location>
        <begin position="6"/>
        <end position="26"/>
    </location>
</feature>
<keyword evidence="1" id="KW-1133">Transmembrane helix</keyword>
<dbReference type="RefSeq" id="WP_073884386.1">
    <property type="nucleotide sequence ID" value="NZ_FAUH01000014.1"/>
</dbReference>
<evidence type="ECO:0000256" key="1">
    <source>
        <dbReference type="SAM" id="Phobius"/>
    </source>
</evidence>